<dbReference type="Gene3D" id="3.30.565.10">
    <property type="entry name" value="Histidine kinase-like ATPase, C-terminal domain"/>
    <property type="match status" value="1"/>
</dbReference>
<dbReference type="PANTHER" id="PTHR43156:SF2">
    <property type="entry name" value="STAGE II SPORULATION PROTEIN E"/>
    <property type="match status" value="1"/>
</dbReference>
<dbReference type="InterPro" id="IPR001932">
    <property type="entry name" value="PPM-type_phosphatase-like_dom"/>
</dbReference>
<keyword evidence="1" id="KW-0378">Hydrolase</keyword>
<reference evidence="3 4" key="1">
    <citation type="journal article" date="2013" name="ISME J.">
        <title>A metabolic model for members of the genus Tetrasphaera involved in enhanced biological phosphorus removal.</title>
        <authorList>
            <person name="Kristiansen R."/>
            <person name="Nguyen H.T.T."/>
            <person name="Saunders A.M."/>
            <person name="Nielsen J.L."/>
            <person name="Wimmer R."/>
            <person name="Le V.Q."/>
            <person name="McIlroy S.J."/>
            <person name="Petrovski S."/>
            <person name="Seviour R.J."/>
            <person name="Calteau A."/>
            <person name="Nielsen K.L."/>
            <person name="Nielsen P.H."/>
        </authorList>
    </citation>
    <scope>NUCLEOTIDE SEQUENCE [LARGE SCALE GENOMIC DNA]</scope>
    <source>
        <strain evidence="3 4">Ben110</strain>
    </source>
</reference>
<dbReference type="InterPro" id="IPR003594">
    <property type="entry name" value="HATPase_dom"/>
</dbReference>
<feature type="domain" description="STAS" evidence="2">
    <location>
        <begin position="555"/>
        <end position="638"/>
    </location>
</feature>
<comment type="caution">
    <text evidence="3">The sequence shown here is derived from an EMBL/GenBank/DDBJ whole genome shotgun (WGS) entry which is preliminary data.</text>
</comment>
<dbReference type="SMART" id="SM00331">
    <property type="entry name" value="PP2C_SIG"/>
    <property type="match status" value="1"/>
</dbReference>
<proteinExistence type="predicted"/>
<dbReference type="Gene3D" id="3.30.750.24">
    <property type="entry name" value="STAS domain"/>
    <property type="match status" value="1"/>
</dbReference>
<dbReference type="PANTHER" id="PTHR43156">
    <property type="entry name" value="STAGE II SPORULATION PROTEIN E-RELATED"/>
    <property type="match status" value="1"/>
</dbReference>
<dbReference type="STRING" id="1193182.BN11_240005"/>
<dbReference type="CDD" id="cd16936">
    <property type="entry name" value="HATPase_RsbW-like"/>
    <property type="match status" value="1"/>
</dbReference>
<dbReference type="Proteomes" id="UP000035763">
    <property type="component" value="Unassembled WGS sequence"/>
</dbReference>
<dbReference type="InterPro" id="IPR035965">
    <property type="entry name" value="PAS-like_dom_sf"/>
</dbReference>
<dbReference type="InterPro" id="IPR036890">
    <property type="entry name" value="HATPase_C_sf"/>
</dbReference>
<dbReference type="InterPro" id="IPR002645">
    <property type="entry name" value="STAS_dom"/>
</dbReference>
<dbReference type="SUPFAM" id="SSF55785">
    <property type="entry name" value="PYP-like sensor domain (PAS domain)"/>
    <property type="match status" value="1"/>
</dbReference>
<dbReference type="SUPFAM" id="SSF55874">
    <property type="entry name" value="ATPase domain of HSP90 chaperone/DNA topoisomerase II/histidine kinase"/>
    <property type="match status" value="1"/>
</dbReference>
<dbReference type="InterPro" id="IPR036513">
    <property type="entry name" value="STAS_dom_sf"/>
</dbReference>
<dbReference type="Gene3D" id="3.60.40.10">
    <property type="entry name" value="PPM-type phosphatase domain"/>
    <property type="match status" value="1"/>
</dbReference>
<dbReference type="Pfam" id="PF13581">
    <property type="entry name" value="HATPase_c_2"/>
    <property type="match status" value="1"/>
</dbReference>
<dbReference type="SUPFAM" id="SSF52091">
    <property type="entry name" value="SpoIIaa-like"/>
    <property type="match status" value="1"/>
</dbReference>
<dbReference type="PROSITE" id="PS50801">
    <property type="entry name" value="STAS"/>
    <property type="match status" value="1"/>
</dbReference>
<evidence type="ECO:0000259" key="2">
    <source>
        <dbReference type="PROSITE" id="PS50801"/>
    </source>
</evidence>
<name>W6K3F4_9MICO</name>
<dbReference type="InterPro" id="IPR013656">
    <property type="entry name" value="PAS_4"/>
</dbReference>
<evidence type="ECO:0000313" key="4">
    <source>
        <dbReference type="Proteomes" id="UP000035763"/>
    </source>
</evidence>
<protein>
    <recommendedName>
        <fullName evidence="2">STAS domain-containing protein</fullName>
    </recommendedName>
</protein>
<dbReference type="InterPro" id="IPR036457">
    <property type="entry name" value="PPM-type-like_dom_sf"/>
</dbReference>
<dbReference type="InterPro" id="IPR058548">
    <property type="entry name" value="MlaB-like_STAS"/>
</dbReference>
<dbReference type="EMBL" id="CAJA01000157">
    <property type="protein sequence ID" value="CCH73169.1"/>
    <property type="molecule type" value="Genomic_DNA"/>
</dbReference>
<gene>
    <name evidence="3" type="ORF">BN11_240005</name>
</gene>
<dbReference type="CDD" id="cd07043">
    <property type="entry name" value="STAS_anti-anti-sigma_factors"/>
    <property type="match status" value="1"/>
</dbReference>
<sequence>MSDGVQSVEGTFEQLPLILGGFGPAPEYRFDAANAAYREFLGRDDVIGRSAPDLFPEWIGQQVFEAFDRVVASGQSETVSAWGVQAEQPPAEEPDEIYVDMVVTPRRDDSGTVNGVTVHAMPVVDGAGARRAEHRRTLRAERRYEAARDVVAELQSALLPTVVPVLPEAVVAARYLVAADDQAAGGDWFDAIPLADGRLGLVVGDLVGHGVTASAAMGQLRTIVATVLTETGRLDQALLRADVTATQSSAMRAATICAAVLDPATGALDYATCGHLPPLIVRPDGHARFLPPSRSGPLGTGSTPTTLHDVLDVGDVAFFYTDGLVERPGQDLRAGMDALVSVVRNAVVDQSVPVEASATAAERACVQGVEVLTRSGYDDDVTALAVERRANVLTPLTRQLEADMVSVAHARATMREWLRPLDLTDDDAGAVDLIVTELVANAVEHASTPGAGQVVDLAAQVERDGMLRVTVCDQGTWREPTVPYDTSGRGLWLVGSLVQELDIDHTAGSGRGTVITAGRALSRQAILGDQPESVPSVRVGREYAADLMDGPPRTLVVHGPLDITTAEQFARALDIHSRGGVFPLVLDLGDADVLASSAVQAIFAARTRHAAHGNVLTIRSAPDAPANQVLRTVGLAGD</sequence>
<organism evidence="3 4">
    <name type="scientific">Nostocoides australiense Ben110</name>
    <dbReference type="NCBI Taxonomy" id="1193182"/>
    <lineage>
        <taxon>Bacteria</taxon>
        <taxon>Bacillati</taxon>
        <taxon>Actinomycetota</taxon>
        <taxon>Actinomycetes</taxon>
        <taxon>Micrococcales</taxon>
        <taxon>Intrasporangiaceae</taxon>
        <taxon>Nostocoides</taxon>
    </lineage>
</organism>
<dbReference type="Pfam" id="PF07228">
    <property type="entry name" value="SpoIIE"/>
    <property type="match status" value="1"/>
</dbReference>
<keyword evidence="4" id="KW-1185">Reference proteome</keyword>
<dbReference type="Gene3D" id="3.30.450.20">
    <property type="entry name" value="PAS domain"/>
    <property type="match status" value="1"/>
</dbReference>
<dbReference type="AlphaFoldDB" id="W6K3F4"/>
<dbReference type="CDD" id="cd00130">
    <property type="entry name" value="PAS"/>
    <property type="match status" value="1"/>
</dbReference>
<dbReference type="RefSeq" id="WP_048694114.1">
    <property type="nucleotide sequence ID" value="NZ_HG764815.1"/>
</dbReference>
<dbReference type="InterPro" id="IPR052016">
    <property type="entry name" value="Bact_Sigma-Reg"/>
</dbReference>
<evidence type="ECO:0000256" key="1">
    <source>
        <dbReference type="ARBA" id="ARBA00022801"/>
    </source>
</evidence>
<dbReference type="InterPro" id="IPR000014">
    <property type="entry name" value="PAS"/>
</dbReference>
<dbReference type="Pfam" id="PF08448">
    <property type="entry name" value="PAS_4"/>
    <property type="match status" value="1"/>
</dbReference>
<evidence type="ECO:0000313" key="3">
    <source>
        <dbReference type="EMBL" id="CCH73169.1"/>
    </source>
</evidence>
<dbReference type="OrthoDB" id="319881at2"/>
<accession>W6K3F4</accession>
<dbReference type="SUPFAM" id="SSF81606">
    <property type="entry name" value="PP2C-like"/>
    <property type="match status" value="1"/>
</dbReference>
<dbReference type="Pfam" id="PF13466">
    <property type="entry name" value="STAS_2"/>
    <property type="match status" value="1"/>
</dbReference>
<dbReference type="GO" id="GO:0016791">
    <property type="term" value="F:phosphatase activity"/>
    <property type="evidence" value="ECO:0007669"/>
    <property type="project" value="TreeGrafter"/>
</dbReference>